<dbReference type="Proteomes" id="UP000811619">
    <property type="component" value="Unassembled WGS sequence"/>
</dbReference>
<keyword evidence="2" id="KW-0812">Transmembrane</keyword>
<protein>
    <recommendedName>
        <fullName evidence="5">Tetraspanin Tsp3</fullName>
    </recommendedName>
</protein>
<sequence length="314" mass="34694">MTKSQLSRLKTPRPFCALWALRESTDCLVYPGVSQLLILQNAKPVTGHPGSLGWRRIRKPRTDGLARQTSVVHFHANHLALPISSFLTILTILLPILALLNAYIYPNLLRSSHSLTTGHLASRLAPLVLQGLQAVVTAILATLLLKSVIPSPVLDFLVEYEWDELYRRNDATHVLSIQDTYDCCGLNAVNDRACPFVSAPGRTCAELHGRTSPCRRPWQTALRCFSGIDFGVVVVVALMQMAGLLMMRERTAWWTALRTEDWKPSDTDAGSGRRLFTVQEESEGSSLDRDGGVAPHDTAASWSDAATRDDPARQ</sequence>
<feature type="transmembrane region" description="Helical" evidence="2">
    <location>
        <begin position="124"/>
        <end position="145"/>
    </location>
</feature>
<proteinExistence type="predicted"/>
<comment type="caution">
    <text evidence="3">The sequence shown here is derived from an EMBL/GenBank/DDBJ whole genome shotgun (WGS) entry which is preliminary data.</text>
</comment>
<evidence type="ECO:0000313" key="3">
    <source>
        <dbReference type="EMBL" id="KAG5929328.1"/>
    </source>
</evidence>
<evidence type="ECO:0000256" key="1">
    <source>
        <dbReference type="SAM" id="MobiDB-lite"/>
    </source>
</evidence>
<feature type="transmembrane region" description="Helical" evidence="2">
    <location>
        <begin position="225"/>
        <end position="247"/>
    </location>
</feature>
<gene>
    <name evidence="3" type="ORF">E4U42_006239</name>
</gene>
<organism evidence="3 4">
    <name type="scientific">Claviceps africana</name>
    <dbReference type="NCBI Taxonomy" id="83212"/>
    <lineage>
        <taxon>Eukaryota</taxon>
        <taxon>Fungi</taxon>
        <taxon>Dikarya</taxon>
        <taxon>Ascomycota</taxon>
        <taxon>Pezizomycotina</taxon>
        <taxon>Sordariomycetes</taxon>
        <taxon>Hypocreomycetidae</taxon>
        <taxon>Hypocreales</taxon>
        <taxon>Clavicipitaceae</taxon>
        <taxon>Claviceps</taxon>
    </lineage>
</organism>
<dbReference type="AlphaFoldDB" id="A0A8K0JBG3"/>
<feature type="transmembrane region" description="Helical" evidence="2">
    <location>
        <begin position="79"/>
        <end position="104"/>
    </location>
</feature>
<name>A0A8K0JBG3_9HYPO</name>
<feature type="region of interest" description="Disordered" evidence="1">
    <location>
        <begin position="264"/>
        <end position="314"/>
    </location>
</feature>
<evidence type="ECO:0000256" key="2">
    <source>
        <dbReference type="SAM" id="Phobius"/>
    </source>
</evidence>
<keyword evidence="4" id="KW-1185">Reference proteome</keyword>
<evidence type="ECO:0000313" key="4">
    <source>
        <dbReference type="Proteomes" id="UP000811619"/>
    </source>
</evidence>
<keyword evidence="2" id="KW-1133">Transmembrane helix</keyword>
<evidence type="ECO:0008006" key="5">
    <source>
        <dbReference type="Google" id="ProtNLM"/>
    </source>
</evidence>
<dbReference type="EMBL" id="SRPY01000062">
    <property type="protein sequence ID" value="KAG5929328.1"/>
    <property type="molecule type" value="Genomic_DNA"/>
</dbReference>
<dbReference type="OrthoDB" id="71600at2759"/>
<keyword evidence="2" id="KW-0472">Membrane</keyword>
<reference evidence="3" key="1">
    <citation type="journal article" date="2020" name="bioRxiv">
        <title>Whole genome comparisons of ergot fungi reveals the divergence and evolution of species within the genus Claviceps are the result of varying mechanisms driving genome evolution and host range expansion.</title>
        <authorList>
            <person name="Wyka S.A."/>
            <person name="Mondo S.J."/>
            <person name="Liu M."/>
            <person name="Dettman J."/>
            <person name="Nalam V."/>
            <person name="Broders K.D."/>
        </authorList>
    </citation>
    <scope>NUCLEOTIDE SEQUENCE</scope>
    <source>
        <strain evidence="3">CCC 489</strain>
    </source>
</reference>
<accession>A0A8K0JBG3</accession>